<comment type="caution">
    <text evidence="1">The sequence shown here is derived from an EMBL/GenBank/DDBJ whole genome shotgun (WGS) entry which is preliminary data.</text>
</comment>
<name>A0ABT9FXD1_9BACL</name>
<dbReference type="InterPro" id="IPR008983">
    <property type="entry name" value="Tumour_necrosis_fac-like_dom"/>
</dbReference>
<dbReference type="RefSeq" id="WP_305757003.1">
    <property type="nucleotide sequence ID" value="NZ_JAPCKK010000034.1"/>
</dbReference>
<reference evidence="1 2" key="1">
    <citation type="submission" date="2022-10" db="EMBL/GenBank/DDBJ databases">
        <title>Paenibacillus description and whole genome data of maize root bacterial community.</title>
        <authorList>
            <person name="Marton D."/>
            <person name="Farkas M."/>
            <person name="Cserhati M."/>
        </authorList>
    </citation>
    <scope>NUCLEOTIDE SEQUENCE [LARGE SCALE GENOMIC DNA]</scope>
    <source>
        <strain evidence="1 2">P96</strain>
    </source>
</reference>
<protein>
    <recommendedName>
        <fullName evidence="3">BclA C-terminal domain-containing protein</fullName>
    </recommendedName>
</protein>
<gene>
    <name evidence="1" type="ORF">OIN60_21975</name>
</gene>
<proteinExistence type="predicted"/>
<keyword evidence="2" id="KW-1185">Reference proteome</keyword>
<dbReference type="EMBL" id="JAPCKK010000034">
    <property type="protein sequence ID" value="MDP4099389.1"/>
    <property type="molecule type" value="Genomic_DNA"/>
</dbReference>
<evidence type="ECO:0008006" key="3">
    <source>
        <dbReference type="Google" id="ProtNLM"/>
    </source>
</evidence>
<evidence type="ECO:0000313" key="2">
    <source>
        <dbReference type="Proteomes" id="UP001241848"/>
    </source>
</evidence>
<dbReference type="Gene3D" id="2.60.120.40">
    <property type="match status" value="1"/>
</dbReference>
<dbReference type="Proteomes" id="UP001241848">
    <property type="component" value="Unassembled WGS sequence"/>
</dbReference>
<sequence length="141" mass="14053">MTGPTGPTVTANNLVAGITSAGTPEFVLAGGIVPLDTFLQNGTAITNTNGNITLAPNQTYYVDYKVNVGTTTVTGVSVAVFLNGTIVPGTNTADFTNPPFTTTLAGNTIVNTGAGANILNIVNTGSSATFGATSVSVIKLA</sequence>
<evidence type="ECO:0000313" key="1">
    <source>
        <dbReference type="EMBL" id="MDP4099389.1"/>
    </source>
</evidence>
<organism evidence="1 2">
    <name type="scientific">Paenibacillus zeirhizosphaerae</name>
    <dbReference type="NCBI Taxonomy" id="2987519"/>
    <lineage>
        <taxon>Bacteria</taxon>
        <taxon>Bacillati</taxon>
        <taxon>Bacillota</taxon>
        <taxon>Bacilli</taxon>
        <taxon>Bacillales</taxon>
        <taxon>Paenibacillaceae</taxon>
        <taxon>Paenibacillus</taxon>
    </lineage>
</organism>
<accession>A0ABT9FXD1</accession>